<dbReference type="Proteomes" id="UP000783796">
    <property type="component" value="Unassembled WGS sequence"/>
</dbReference>
<dbReference type="EMBL" id="JAHLFW010000056">
    <property type="protein sequence ID" value="MBU3837901.1"/>
    <property type="molecule type" value="Genomic_DNA"/>
</dbReference>
<reference evidence="2" key="1">
    <citation type="journal article" date="2021" name="PeerJ">
        <title>Extensive microbial diversity within the chicken gut microbiome revealed by metagenomics and culture.</title>
        <authorList>
            <person name="Gilroy R."/>
            <person name="Ravi A."/>
            <person name="Getino M."/>
            <person name="Pursley I."/>
            <person name="Horton D.L."/>
            <person name="Alikhan N.F."/>
            <person name="Baker D."/>
            <person name="Gharbi K."/>
            <person name="Hall N."/>
            <person name="Watson M."/>
            <person name="Adriaenssens E.M."/>
            <person name="Foster-Nyarko E."/>
            <person name="Jarju S."/>
            <person name="Secka A."/>
            <person name="Antonio M."/>
            <person name="Oren A."/>
            <person name="Chaudhuri R.R."/>
            <person name="La Ragione R."/>
            <person name="Hildebrand F."/>
            <person name="Pallen M.J."/>
        </authorList>
    </citation>
    <scope>NUCLEOTIDE SEQUENCE</scope>
    <source>
        <strain evidence="2">G4-2901</strain>
    </source>
</reference>
<comment type="caution">
    <text evidence="2">The sequence shown here is derived from an EMBL/GenBank/DDBJ whole genome shotgun (WGS) entry which is preliminary data.</text>
</comment>
<feature type="compositionally biased region" description="Basic and acidic residues" evidence="1">
    <location>
        <begin position="39"/>
        <end position="57"/>
    </location>
</feature>
<dbReference type="AlphaFoldDB" id="A0A948WXB9"/>
<evidence type="ECO:0000313" key="3">
    <source>
        <dbReference type="Proteomes" id="UP000783796"/>
    </source>
</evidence>
<feature type="region of interest" description="Disordered" evidence="1">
    <location>
        <begin position="36"/>
        <end position="57"/>
    </location>
</feature>
<sequence length="57" mass="6383">MKQFNLISLSNLEKLNASELNDIKGGTNIGVMSTNVSEDSEHHDCNNNDTFEKEDQL</sequence>
<dbReference type="InterPro" id="IPR026408">
    <property type="entry name" value="GG_sam_targ_CFB"/>
</dbReference>
<name>A0A948WXB9_9BACT</name>
<accession>A0A948WXB9</accession>
<proteinExistence type="predicted"/>
<protein>
    <submittedName>
        <fullName evidence="2">TIGR04149 family rSAM-modified RiPP</fullName>
    </submittedName>
</protein>
<gene>
    <name evidence="2" type="ORF">H9777_06235</name>
</gene>
<reference evidence="2" key="2">
    <citation type="submission" date="2021-04" db="EMBL/GenBank/DDBJ databases">
        <authorList>
            <person name="Gilroy R."/>
        </authorList>
    </citation>
    <scope>NUCLEOTIDE SEQUENCE</scope>
    <source>
        <strain evidence="2">G4-2901</strain>
    </source>
</reference>
<evidence type="ECO:0000313" key="2">
    <source>
        <dbReference type="EMBL" id="MBU3837901.1"/>
    </source>
</evidence>
<evidence type="ECO:0000256" key="1">
    <source>
        <dbReference type="SAM" id="MobiDB-lite"/>
    </source>
</evidence>
<organism evidence="2 3">
    <name type="scientific">Candidatus Phocaeicola faecigallinarum</name>
    <dbReference type="NCBI Taxonomy" id="2838732"/>
    <lineage>
        <taxon>Bacteria</taxon>
        <taxon>Pseudomonadati</taxon>
        <taxon>Bacteroidota</taxon>
        <taxon>Bacteroidia</taxon>
        <taxon>Bacteroidales</taxon>
        <taxon>Bacteroidaceae</taxon>
        <taxon>Phocaeicola</taxon>
    </lineage>
</organism>
<dbReference type="NCBIfam" id="TIGR04149">
    <property type="entry name" value="GG_sam_targ_CFB"/>
    <property type="match status" value="1"/>
</dbReference>